<organism evidence="7 8">
    <name type="scientific">Mesonia maritima</name>
    <dbReference type="NCBI Taxonomy" id="1793873"/>
    <lineage>
        <taxon>Bacteria</taxon>
        <taxon>Pseudomonadati</taxon>
        <taxon>Bacteroidota</taxon>
        <taxon>Flavobacteriia</taxon>
        <taxon>Flavobacteriales</taxon>
        <taxon>Flavobacteriaceae</taxon>
        <taxon>Mesonia</taxon>
    </lineage>
</organism>
<evidence type="ECO:0000256" key="3">
    <source>
        <dbReference type="ARBA" id="ARBA00022630"/>
    </source>
</evidence>
<keyword evidence="2" id="KW-0597">Phosphoprotein</keyword>
<dbReference type="EMBL" id="JAVDQA010000002">
    <property type="protein sequence ID" value="MDR6300408.1"/>
    <property type="molecule type" value="Genomic_DNA"/>
</dbReference>
<reference evidence="7 8" key="1">
    <citation type="submission" date="2023-07" db="EMBL/GenBank/DDBJ databases">
        <title>Genomic Encyclopedia of Type Strains, Phase IV (KMG-IV): sequencing the most valuable type-strain genomes for metagenomic binning, comparative biology and taxonomic classification.</title>
        <authorList>
            <person name="Goeker M."/>
        </authorList>
    </citation>
    <scope>NUCLEOTIDE SEQUENCE [LARGE SCALE GENOMIC DNA]</scope>
    <source>
        <strain evidence="7 8">DSM 102814</strain>
    </source>
</reference>
<evidence type="ECO:0000313" key="8">
    <source>
        <dbReference type="Proteomes" id="UP001257659"/>
    </source>
</evidence>
<name>A0ABU1K486_9FLAO</name>
<evidence type="ECO:0000256" key="5">
    <source>
        <dbReference type="ARBA" id="ARBA00022982"/>
    </source>
</evidence>
<evidence type="ECO:0000256" key="1">
    <source>
        <dbReference type="ARBA" id="ARBA00022448"/>
    </source>
</evidence>
<dbReference type="InterPro" id="IPR007329">
    <property type="entry name" value="FMN-bd"/>
</dbReference>
<evidence type="ECO:0000259" key="6">
    <source>
        <dbReference type="SMART" id="SM00900"/>
    </source>
</evidence>
<keyword evidence="8" id="KW-1185">Reference proteome</keyword>
<keyword evidence="3" id="KW-0285">Flavoprotein</keyword>
<gene>
    <name evidence="7" type="ORF">GGR31_001039</name>
</gene>
<feature type="domain" description="FMN-binding" evidence="6">
    <location>
        <begin position="85"/>
        <end position="166"/>
    </location>
</feature>
<evidence type="ECO:0000313" key="7">
    <source>
        <dbReference type="EMBL" id="MDR6300408.1"/>
    </source>
</evidence>
<evidence type="ECO:0000256" key="4">
    <source>
        <dbReference type="ARBA" id="ARBA00022643"/>
    </source>
</evidence>
<keyword evidence="1" id="KW-0813">Transport</keyword>
<proteinExistence type="predicted"/>
<sequence length="175" mass="19840">MKKLAIILILLVSYAFVAIPQNELQQKFHKAIRGTYNIEKFDLAEVKVSAEIAAQASVEMNEGNLFKIKQEENIIGFAYLGTAPSKKKEFEYVVLFDEYFIIKKSKVLIYRENYGLQIGTQRWLKQFIGISPKDEIVYGENIAAISGATISASSMTRAVNKVLKTIELLQQKEIL</sequence>
<dbReference type="SMART" id="SM00900">
    <property type="entry name" value="FMN_bind"/>
    <property type="match status" value="1"/>
</dbReference>
<dbReference type="PANTHER" id="PTHR36118:SF1">
    <property type="entry name" value="ION-TRANSLOCATING OXIDOREDUCTASE COMPLEX SUBUNIT G"/>
    <property type="match status" value="1"/>
</dbReference>
<comment type="caution">
    <text evidence="7">The sequence shown here is derived from an EMBL/GenBank/DDBJ whole genome shotgun (WGS) entry which is preliminary data.</text>
</comment>
<accession>A0ABU1K486</accession>
<keyword evidence="4" id="KW-0288">FMN</keyword>
<dbReference type="Pfam" id="PF04205">
    <property type="entry name" value="FMN_bind"/>
    <property type="match status" value="1"/>
</dbReference>
<dbReference type="PANTHER" id="PTHR36118">
    <property type="entry name" value="ION-TRANSLOCATING OXIDOREDUCTASE COMPLEX SUBUNIT G"/>
    <property type="match status" value="1"/>
</dbReference>
<dbReference type="RefSeq" id="WP_309727318.1">
    <property type="nucleotide sequence ID" value="NZ_JAVDQA010000002.1"/>
</dbReference>
<keyword evidence="5" id="KW-0249">Electron transport</keyword>
<dbReference type="Proteomes" id="UP001257659">
    <property type="component" value="Unassembled WGS sequence"/>
</dbReference>
<protein>
    <submittedName>
        <fullName evidence="7">Na+-translocating ferredoxin:NAD+ oxidoreductase RnfG subunit</fullName>
    </submittedName>
</protein>
<dbReference type="InterPro" id="IPR010209">
    <property type="entry name" value="Ion_transpt_RnfG/RsxG"/>
</dbReference>
<evidence type="ECO:0000256" key="2">
    <source>
        <dbReference type="ARBA" id="ARBA00022553"/>
    </source>
</evidence>